<accession>A0A5C6CKP3</accession>
<gene>
    <name evidence="1" type="ORF">Pla144_38710</name>
</gene>
<comment type="caution">
    <text evidence="1">The sequence shown here is derived from an EMBL/GenBank/DDBJ whole genome shotgun (WGS) entry which is preliminary data.</text>
</comment>
<dbReference type="AlphaFoldDB" id="A0A5C6CKP3"/>
<dbReference type="EMBL" id="SJPS01000006">
    <property type="protein sequence ID" value="TWU23696.1"/>
    <property type="molecule type" value="Genomic_DNA"/>
</dbReference>
<evidence type="ECO:0008006" key="3">
    <source>
        <dbReference type="Google" id="ProtNLM"/>
    </source>
</evidence>
<name>A0A5C6CKP3_9BACT</name>
<dbReference type="GO" id="GO:0006355">
    <property type="term" value="P:regulation of DNA-templated transcription"/>
    <property type="evidence" value="ECO:0007669"/>
    <property type="project" value="InterPro"/>
</dbReference>
<dbReference type="RefSeq" id="WP_146452182.1">
    <property type="nucleotide sequence ID" value="NZ_SJPS01000006.1"/>
</dbReference>
<dbReference type="SUPFAM" id="SSF47598">
    <property type="entry name" value="Ribbon-helix-helix"/>
    <property type="match status" value="1"/>
</dbReference>
<organism evidence="1 2">
    <name type="scientific">Bythopirellula polymerisocia</name>
    <dbReference type="NCBI Taxonomy" id="2528003"/>
    <lineage>
        <taxon>Bacteria</taxon>
        <taxon>Pseudomonadati</taxon>
        <taxon>Planctomycetota</taxon>
        <taxon>Planctomycetia</taxon>
        <taxon>Pirellulales</taxon>
        <taxon>Lacipirellulaceae</taxon>
        <taxon>Bythopirellula</taxon>
    </lineage>
</organism>
<dbReference type="OrthoDB" id="428665at2"/>
<keyword evidence="2" id="KW-1185">Reference proteome</keyword>
<protein>
    <recommendedName>
        <fullName evidence="3">Ribbon-helix-helix protein, copG family</fullName>
    </recommendedName>
</protein>
<dbReference type="Proteomes" id="UP000318437">
    <property type="component" value="Unassembled WGS sequence"/>
</dbReference>
<evidence type="ECO:0000313" key="1">
    <source>
        <dbReference type="EMBL" id="TWU23696.1"/>
    </source>
</evidence>
<reference evidence="1 2" key="1">
    <citation type="submission" date="2019-02" db="EMBL/GenBank/DDBJ databases">
        <title>Deep-cultivation of Planctomycetes and their phenomic and genomic characterization uncovers novel biology.</title>
        <authorList>
            <person name="Wiegand S."/>
            <person name="Jogler M."/>
            <person name="Boedeker C."/>
            <person name="Pinto D."/>
            <person name="Vollmers J."/>
            <person name="Rivas-Marin E."/>
            <person name="Kohn T."/>
            <person name="Peeters S.H."/>
            <person name="Heuer A."/>
            <person name="Rast P."/>
            <person name="Oberbeckmann S."/>
            <person name="Bunk B."/>
            <person name="Jeske O."/>
            <person name="Meyerdierks A."/>
            <person name="Storesund J.E."/>
            <person name="Kallscheuer N."/>
            <person name="Luecker S."/>
            <person name="Lage O.M."/>
            <person name="Pohl T."/>
            <person name="Merkel B.J."/>
            <person name="Hornburger P."/>
            <person name="Mueller R.-W."/>
            <person name="Bruemmer F."/>
            <person name="Labrenz M."/>
            <person name="Spormann A.M."/>
            <person name="Op Den Camp H."/>
            <person name="Overmann J."/>
            <person name="Amann R."/>
            <person name="Jetten M.S.M."/>
            <person name="Mascher T."/>
            <person name="Medema M.H."/>
            <person name="Devos D.P."/>
            <person name="Kaster A.-K."/>
            <person name="Ovreas L."/>
            <person name="Rohde M."/>
            <person name="Galperin M.Y."/>
            <person name="Jogler C."/>
        </authorList>
    </citation>
    <scope>NUCLEOTIDE SEQUENCE [LARGE SCALE GENOMIC DNA]</scope>
    <source>
        <strain evidence="1 2">Pla144</strain>
    </source>
</reference>
<evidence type="ECO:0000313" key="2">
    <source>
        <dbReference type="Proteomes" id="UP000318437"/>
    </source>
</evidence>
<dbReference type="InterPro" id="IPR010985">
    <property type="entry name" value="Ribbon_hlx_hlx"/>
</dbReference>
<sequence>MSTLTIELPESLKIRIEALAAKEGYSVSQFLASAAGEKLSVLMTADYLKQEAQAGRREDFDRYLSAVIDVAPAKNDRID</sequence>
<proteinExistence type="predicted"/>